<dbReference type="Proteomes" id="UP000324241">
    <property type="component" value="Unassembled WGS sequence"/>
</dbReference>
<protein>
    <submittedName>
        <fullName evidence="2">Uncharacterized protein</fullName>
    </submittedName>
</protein>
<reference evidence="2 3" key="1">
    <citation type="submission" date="2019-08" db="EMBL/GenBank/DDBJ databases">
        <title>The genome sequence of a newly discovered highly antifungal drug resistant Aspergillus species, Aspergillus tanneri NIH 1004.</title>
        <authorList>
            <person name="Mounaud S."/>
            <person name="Singh I."/>
            <person name="Joardar V."/>
            <person name="Pakala S."/>
            <person name="Pakala S."/>
            <person name="Venepally P."/>
            <person name="Chung J.K."/>
            <person name="Losada L."/>
            <person name="Nierman W.C."/>
        </authorList>
    </citation>
    <scope>NUCLEOTIDE SEQUENCE [LARGE SCALE GENOMIC DNA]</scope>
    <source>
        <strain evidence="2 3">NIH1004</strain>
    </source>
</reference>
<comment type="caution">
    <text evidence="2">The sequence shown here is derived from an EMBL/GenBank/DDBJ whole genome shotgun (WGS) entry which is preliminary data.</text>
</comment>
<keyword evidence="1" id="KW-1133">Transmembrane helix</keyword>
<feature type="transmembrane region" description="Helical" evidence="1">
    <location>
        <begin position="95"/>
        <end position="119"/>
    </location>
</feature>
<feature type="transmembrane region" description="Helical" evidence="1">
    <location>
        <begin position="56"/>
        <end position="75"/>
    </location>
</feature>
<keyword evidence="1" id="KW-0812">Transmembrane</keyword>
<proteinExistence type="predicted"/>
<evidence type="ECO:0000313" key="2">
    <source>
        <dbReference type="EMBL" id="KAA8644979.1"/>
    </source>
</evidence>
<sequence>MFFDLVNNNKRSNEFSKTAGDWINLAQLAAVFVPCLLLFFKGLYYPSDRHSCTLKIFMAMIYLSFMLISIIPLFIDVVDHDIFGPWDSHDRAFGLGLFYGFHLFYVHPIITLVGIYSFFPQAHELDSRTRLHALSKTGLAIQAITFTIVAISWTVRVKLYDDVLTKLPLWSTFMDWYRYMWWAAVDNMVFATIQAGLFFKARHKARQLEGETEPLLRDQVEDTET</sequence>
<accession>A0A5M9MKP4</accession>
<dbReference type="GeneID" id="54331892"/>
<dbReference type="OrthoDB" id="5139341at2759"/>
<name>A0A5M9MKP4_9EURO</name>
<feature type="transmembrane region" description="Helical" evidence="1">
    <location>
        <begin position="22"/>
        <end position="44"/>
    </location>
</feature>
<organism evidence="2 3">
    <name type="scientific">Aspergillus tanneri</name>
    <dbReference type="NCBI Taxonomy" id="1220188"/>
    <lineage>
        <taxon>Eukaryota</taxon>
        <taxon>Fungi</taxon>
        <taxon>Dikarya</taxon>
        <taxon>Ascomycota</taxon>
        <taxon>Pezizomycotina</taxon>
        <taxon>Eurotiomycetes</taxon>
        <taxon>Eurotiomycetidae</taxon>
        <taxon>Eurotiales</taxon>
        <taxon>Aspergillaceae</taxon>
        <taxon>Aspergillus</taxon>
        <taxon>Aspergillus subgen. Circumdati</taxon>
    </lineage>
</organism>
<keyword evidence="1" id="KW-0472">Membrane</keyword>
<dbReference type="AlphaFoldDB" id="A0A5M9MKP4"/>
<gene>
    <name evidence="2" type="ORF">ATNIH1004_009190</name>
</gene>
<dbReference type="RefSeq" id="XP_033424340.1">
    <property type="nucleotide sequence ID" value="XM_033573788.1"/>
</dbReference>
<evidence type="ECO:0000313" key="3">
    <source>
        <dbReference type="Proteomes" id="UP000324241"/>
    </source>
</evidence>
<evidence type="ECO:0000256" key="1">
    <source>
        <dbReference type="SAM" id="Phobius"/>
    </source>
</evidence>
<feature type="transmembrane region" description="Helical" evidence="1">
    <location>
        <begin position="139"/>
        <end position="159"/>
    </location>
</feature>
<feature type="transmembrane region" description="Helical" evidence="1">
    <location>
        <begin position="179"/>
        <end position="199"/>
    </location>
</feature>
<dbReference type="EMBL" id="QUQM01000006">
    <property type="protein sequence ID" value="KAA8644979.1"/>
    <property type="molecule type" value="Genomic_DNA"/>
</dbReference>